<organism evidence="2 3">
    <name type="scientific">Gynuella sunshinyii YC6258</name>
    <dbReference type="NCBI Taxonomy" id="1445510"/>
    <lineage>
        <taxon>Bacteria</taxon>
        <taxon>Pseudomonadati</taxon>
        <taxon>Pseudomonadota</taxon>
        <taxon>Gammaproteobacteria</taxon>
        <taxon>Oceanospirillales</taxon>
        <taxon>Saccharospirillaceae</taxon>
        <taxon>Gynuella</taxon>
    </lineage>
</organism>
<sequence>MNVKTLLTAFSLSLIAGLASASGYHVTGYVNASSTSLYGSMNNRYNTSASTTTTYIGAYGSAGSTVTFFGRDGDGDTFSCYVTTSSTLYDAAIDIKNNLTNGGYLSVSKTATSTACTSVYLLNASYFLD</sequence>
<dbReference type="OrthoDB" id="9870336at2"/>
<name>A0A0C5VRX3_9GAMM</name>
<protein>
    <submittedName>
        <fullName evidence="2">Uncharacterized protein</fullName>
    </submittedName>
</protein>
<reference evidence="2 3" key="1">
    <citation type="submission" date="2014-01" db="EMBL/GenBank/DDBJ databases">
        <title>Full genme sequencing of cellulolytic bacterium Gynuella sunshinyii YC6258T gen. nov., sp. nov.</title>
        <authorList>
            <person name="Khan H."/>
            <person name="Chung E.J."/>
            <person name="Chung Y.R."/>
        </authorList>
    </citation>
    <scope>NUCLEOTIDE SEQUENCE [LARGE SCALE GENOMIC DNA]</scope>
    <source>
        <strain evidence="2 3">YC6258</strain>
    </source>
</reference>
<feature type="signal peptide" evidence="1">
    <location>
        <begin position="1"/>
        <end position="21"/>
    </location>
</feature>
<gene>
    <name evidence="2" type="ORF">YC6258_04949</name>
</gene>
<evidence type="ECO:0000313" key="2">
    <source>
        <dbReference type="EMBL" id="AJQ96981.1"/>
    </source>
</evidence>
<evidence type="ECO:0000313" key="3">
    <source>
        <dbReference type="Proteomes" id="UP000032266"/>
    </source>
</evidence>
<dbReference type="EMBL" id="CP007142">
    <property type="protein sequence ID" value="AJQ96981.1"/>
    <property type="molecule type" value="Genomic_DNA"/>
</dbReference>
<dbReference type="AlphaFoldDB" id="A0A0C5VRX3"/>
<evidence type="ECO:0000256" key="1">
    <source>
        <dbReference type="SAM" id="SignalP"/>
    </source>
</evidence>
<accession>A0A0C5VRX3</accession>
<dbReference type="Proteomes" id="UP000032266">
    <property type="component" value="Chromosome"/>
</dbReference>
<dbReference type="STRING" id="1445510.YC6258_04949"/>
<dbReference type="HOGENOM" id="CLU_1945738_0_0_6"/>
<keyword evidence="1" id="KW-0732">Signal</keyword>
<keyword evidence="3" id="KW-1185">Reference proteome</keyword>
<dbReference type="KEGG" id="gsn:YC6258_04949"/>
<dbReference type="RefSeq" id="WP_044618861.1">
    <property type="nucleotide sequence ID" value="NZ_CP007142.1"/>
</dbReference>
<proteinExistence type="predicted"/>
<feature type="chain" id="PRO_5002183554" evidence="1">
    <location>
        <begin position="22"/>
        <end position="129"/>
    </location>
</feature>